<sequence length="276" mass="31009">MSDLRTSQWLLAGVLVAVLAGGAYYVLTPPPEEKVEAPVTLPEPPRQVIREEPAPPEPEPQMPEADPIPVEPKPVPAELNFSDEPVRDAFLSLAPDSALAKWLVRDEVIRKWVAAIDSASRGNLMTKHRPMRNIRGPIKVESTVEADGQKSVTLSEQNYERYDTLVRIFALADTGTAVELYQFWYPRFSQAYGELGNKEKSFHKVMLKAIDVALAAPDLKGPIELVQPSVYYKFKDPKLEKLPGVHKLMIRMGPDNALRVKEKLRELKIELEKLPL</sequence>
<feature type="transmembrane region" description="Helical" evidence="2">
    <location>
        <begin position="9"/>
        <end position="27"/>
    </location>
</feature>
<reference evidence="3 4" key="1">
    <citation type="submission" date="2023-04" db="EMBL/GenBank/DDBJ databases">
        <title>Marinobulbifer ophiurae gen. nov., sp. Nov., isolate from tissue of brittle star Ophioplocus japonicus.</title>
        <authorList>
            <person name="Kawano K."/>
            <person name="Sawayama S."/>
            <person name="Nakagawa S."/>
        </authorList>
    </citation>
    <scope>NUCLEOTIDE SEQUENCE [LARGE SCALE GENOMIC DNA]</scope>
    <source>
        <strain evidence="3 4">NKW57</strain>
    </source>
</reference>
<organism evidence="3 4">
    <name type="scientific">Biformimicrobium ophioploci</name>
    <dbReference type="NCBI Taxonomy" id="3036711"/>
    <lineage>
        <taxon>Bacteria</taxon>
        <taxon>Pseudomonadati</taxon>
        <taxon>Pseudomonadota</taxon>
        <taxon>Gammaproteobacteria</taxon>
        <taxon>Cellvibrionales</taxon>
        <taxon>Microbulbiferaceae</taxon>
        <taxon>Biformimicrobium</taxon>
    </lineage>
</organism>
<comment type="caution">
    <text evidence="3">The sequence shown here is derived from an EMBL/GenBank/DDBJ whole genome shotgun (WGS) entry which is preliminary data.</text>
</comment>
<dbReference type="RefSeq" id="WP_285764197.1">
    <property type="nucleotide sequence ID" value="NZ_BSYJ01000003.1"/>
</dbReference>
<keyword evidence="2" id="KW-1133">Transmembrane helix</keyword>
<evidence type="ECO:0000313" key="3">
    <source>
        <dbReference type="EMBL" id="GMG87577.1"/>
    </source>
</evidence>
<evidence type="ECO:0000256" key="2">
    <source>
        <dbReference type="SAM" id="Phobius"/>
    </source>
</evidence>
<name>A0ABQ6LZW3_9GAMM</name>
<evidence type="ECO:0000313" key="4">
    <source>
        <dbReference type="Proteomes" id="UP001224392"/>
    </source>
</evidence>
<feature type="region of interest" description="Disordered" evidence="1">
    <location>
        <begin position="33"/>
        <end position="69"/>
    </location>
</feature>
<gene>
    <name evidence="3" type="ORF">MNKW57_18980</name>
</gene>
<accession>A0ABQ6LZW3</accession>
<keyword evidence="4" id="KW-1185">Reference proteome</keyword>
<dbReference type="EMBL" id="BSYJ01000003">
    <property type="protein sequence ID" value="GMG87577.1"/>
    <property type="molecule type" value="Genomic_DNA"/>
</dbReference>
<evidence type="ECO:0000256" key="1">
    <source>
        <dbReference type="SAM" id="MobiDB-lite"/>
    </source>
</evidence>
<proteinExistence type="predicted"/>
<keyword evidence="2" id="KW-0472">Membrane</keyword>
<dbReference type="Proteomes" id="UP001224392">
    <property type="component" value="Unassembled WGS sequence"/>
</dbReference>
<keyword evidence="2" id="KW-0812">Transmembrane</keyword>
<dbReference type="InterPro" id="IPR021382">
    <property type="entry name" value="DUF3014"/>
</dbReference>
<evidence type="ECO:0008006" key="5">
    <source>
        <dbReference type="Google" id="ProtNLM"/>
    </source>
</evidence>
<protein>
    <recommendedName>
        <fullName evidence="5">DUF3014 domain-containing protein</fullName>
    </recommendedName>
</protein>
<dbReference type="Pfam" id="PF11219">
    <property type="entry name" value="DUF3014"/>
    <property type="match status" value="1"/>
</dbReference>